<evidence type="ECO:0000256" key="3">
    <source>
        <dbReference type="ARBA" id="ARBA00023125"/>
    </source>
</evidence>
<dbReference type="CDD" id="cd08427">
    <property type="entry name" value="PBP2_LTTR_like_2"/>
    <property type="match status" value="1"/>
</dbReference>
<evidence type="ECO:0000313" key="7">
    <source>
        <dbReference type="EMBL" id="OAK60187.1"/>
    </source>
</evidence>
<dbReference type="RefSeq" id="WP_081269841.1">
    <property type="nucleotide sequence ID" value="NZ_LVHG01000063.1"/>
</dbReference>
<comment type="similarity">
    <text evidence="1">Belongs to the LysR transcriptional regulatory family.</text>
</comment>
<dbReference type="InterPro" id="IPR000847">
    <property type="entry name" value="LysR_HTH_N"/>
</dbReference>
<dbReference type="Pfam" id="PF00126">
    <property type="entry name" value="HTH_1"/>
    <property type="match status" value="1"/>
</dbReference>
<dbReference type="GO" id="GO:0003677">
    <property type="term" value="F:DNA binding"/>
    <property type="evidence" value="ECO:0007669"/>
    <property type="project" value="UniProtKB-KW"/>
</dbReference>
<evidence type="ECO:0000313" key="8">
    <source>
        <dbReference type="Proteomes" id="UP000077852"/>
    </source>
</evidence>
<proteinExistence type="inferred from homology"/>
<accession>A0AA91DK68</accession>
<dbReference type="FunFam" id="1.10.10.10:FF:000001">
    <property type="entry name" value="LysR family transcriptional regulator"/>
    <property type="match status" value="1"/>
</dbReference>
<reference evidence="7 8" key="1">
    <citation type="submission" date="2016-03" db="EMBL/GenBank/DDBJ databases">
        <title>Genome sequence of Variovorax paradoxus KB5.</title>
        <authorList>
            <person name="Jeong H."/>
            <person name="Hong C.E."/>
            <person name="Jo S.H."/>
            <person name="Park J.M."/>
        </authorList>
    </citation>
    <scope>NUCLEOTIDE SEQUENCE [LARGE SCALE GENOMIC DNA]</scope>
    <source>
        <strain evidence="7 8">KB5</strain>
    </source>
</reference>
<dbReference type="SUPFAM" id="SSF53850">
    <property type="entry name" value="Periplasmic binding protein-like II"/>
    <property type="match status" value="1"/>
</dbReference>
<comment type="caution">
    <text evidence="7">The sequence shown here is derived from an EMBL/GenBank/DDBJ whole genome shotgun (WGS) entry which is preliminary data.</text>
</comment>
<dbReference type="AlphaFoldDB" id="A0AA91DK68"/>
<gene>
    <name evidence="7" type="ORF">A3K87_24015</name>
</gene>
<protein>
    <submittedName>
        <fullName evidence="7">LysR family transcriptional regulator</fullName>
    </submittedName>
</protein>
<organism evidence="7 8">
    <name type="scientific">Variovorax paradoxus</name>
    <dbReference type="NCBI Taxonomy" id="34073"/>
    <lineage>
        <taxon>Bacteria</taxon>
        <taxon>Pseudomonadati</taxon>
        <taxon>Pseudomonadota</taxon>
        <taxon>Betaproteobacteria</taxon>
        <taxon>Burkholderiales</taxon>
        <taxon>Comamonadaceae</taxon>
        <taxon>Variovorax</taxon>
    </lineage>
</organism>
<keyword evidence="4" id="KW-0804">Transcription</keyword>
<dbReference type="GO" id="GO:0003700">
    <property type="term" value="F:DNA-binding transcription factor activity"/>
    <property type="evidence" value="ECO:0007669"/>
    <property type="project" value="InterPro"/>
</dbReference>
<evidence type="ECO:0000259" key="6">
    <source>
        <dbReference type="PROSITE" id="PS50931"/>
    </source>
</evidence>
<dbReference type="Pfam" id="PF03466">
    <property type="entry name" value="LysR_substrate"/>
    <property type="match status" value="1"/>
</dbReference>
<dbReference type="PROSITE" id="PS50931">
    <property type="entry name" value="HTH_LYSR"/>
    <property type="match status" value="1"/>
</dbReference>
<dbReference type="Proteomes" id="UP000077852">
    <property type="component" value="Unassembled WGS sequence"/>
</dbReference>
<name>A0AA91DK68_VARPD</name>
<dbReference type="PRINTS" id="PR00039">
    <property type="entry name" value="HTHLYSR"/>
</dbReference>
<dbReference type="PANTHER" id="PTHR30346:SF28">
    <property type="entry name" value="HTH-TYPE TRANSCRIPTIONAL REGULATOR CYNR"/>
    <property type="match status" value="1"/>
</dbReference>
<dbReference type="EMBL" id="LVHG01000063">
    <property type="protein sequence ID" value="OAK60187.1"/>
    <property type="molecule type" value="Genomic_DNA"/>
</dbReference>
<dbReference type="GO" id="GO:0032993">
    <property type="term" value="C:protein-DNA complex"/>
    <property type="evidence" value="ECO:0007669"/>
    <property type="project" value="TreeGrafter"/>
</dbReference>
<evidence type="ECO:0000256" key="1">
    <source>
        <dbReference type="ARBA" id="ARBA00009437"/>
    </source>
</evidence>
<dbReference type="InterPro" id="IPR005119">
    <property type="entry name" value="LysR_subst-bd"/>
</dbReference>
<dbReference type="Gene3D" id="3.40.190.10">
    <property type="entry name" value="Periplasmic binding protein-like II"/>
    <property type="match status" value="2"/>
</dbReference>
<dbReference type="InterPro" id="IPR036388">
    <property type="entry name" value="WH-like_DNA-bd_sf"/>
</dbReference>
<dbReference type="SUPFAM" id="SSF46785">
    <property type="entry name" value="Winged helix' DNA-binding domain"/>
    <property type="match status" value="1"/>
</dbReference>
<feature type="region of interest" description="Disordered" evidence="5">
    <location>
        <begin position="285"/>
        <end position="308"/>
    </location>
</feature>
<sequence length="308" mass="33299">METAYLHSFLLVVESGSMSEAARRLDLTPAAVAQQVRALERELGAPLLARAGRTVQPTEAGHQLVQRGRNLLREVSDIKALLGSDAAGGELLVGTINTAIHSLLPDILAHFVKAHPGAKVFLQSGTTATLHKALAQGELDAAVCLHPTFALPKTFDWSLLREEPLVLLAPSRLARRDPHELLRTSPLIRYDRNLGGGKQADRYLRAAGIVPQERFELSSLLAIAMMVDRGLGVSIVPDIASPLLEGQRIAKIALPLPSEPRRFGVLWLRASPRLRLIEGFVDSAGQVSGGKRTSRRSAATGEARKSRL</sequence>
<keyword evidence="2" id="KW-0805">Transcription regulation</keyword>
<keyword evidence="3" id="KW-0238">DNA-binding</keyword>
<evidence type="ECO:0000256" key="2">
    <source>
        <dbReference type="ARBA" id="ARBA00023015"/>
    </source>
</evidence>
<evidence type="ECO:0000256" key="5">
    <source>
        <dbReference type="SAM" id="MobiDB-lite"/>
    </source>
</evidence>
<evidence type="ECO:0000256" key="4">
    <source>
        <dbReference type="ARBA" id="ARBA00023163"/>
    </source>
</evidence>
<dbReference type="Gene3D" id="1.10.10.10">
    <property type="entry name" value="Winged helix-like DNA-binding domain superfamily/Winged helix DNA-binding domain"/>
    <property type="match status" value="1"/>
</dbReference>
<dbReference type="InterPro" id="IPR036390">
    <property type="entry name" value="WH_DNA-bd_sf"/>
</dbReference>
<dbReference type="PANTHER" id="PTHR30346">
    <property type="entry name" value="TRANSCRIPTIONAL DUAL REGULATOR HCAR-RELATED"/>
    <property type="match status" value="1"/>
</dbReference>
<feature type="domain" description="HTH lysR-type" evidence="6">
    <location>
        <begin position="1"/>
        <end position="58"/>
    </location>
</feature>